<reference evidence="1" key="1">
    <citation type="journal article" date="2019" name="bioRxiv">
        <title>The Genome of the Zebra Mussel, Dreissena polymorpha: A Resource for Invasive Species Research.</title>
        <authorList>
            <person name="McCartney M.A."/>
            <person name="Auch B."/>
            <person name="Kono T."/>
            <person name="Mallez S."/>
            <person name="Zhang Y."/>
            <person name="Obille A."/>
            <person name="Becker A."/>
            <person name="Abrahante J.E."/>
            <person name="Garbe J."/>
            <person name="Badalamenti J.P."/>
            <person name="Herman A."/>
            <person name="Mangelson H."/>
            <person name="Liachko I."/>
            <person name="Sullivan S."/>
            <person name="Sone E.D."/>
            <person name="Koren S."/>
            <person name="Silverstein K.A.T."/>
            <person name="Beckman K.B."/>
            <person name="Gohl D.M."/>
        </authorList>
    </citation>
    <scope>NUCLEOTIDE SEQUENCE</scope>
    <source>
        <strain evidence="1">Duluth1</strain>
        <tissue evidence="1">Whole animal</tissue>
    </source>
</reference>
<protein>
    <submittedName>
        <fullName evidence="1">Uncharacterized protein</fullName>
    </submittedName>
</protein>
<proteinExistence type="predicted"/>
<evidence type="ECO:0000313" key="2">
    <source>
        <dbReference type="Proteomes" id="UP000828390"/>
    </source>
</evidence>
<organism evidence="1 2">
    <name type="scientific">Dreissena polymorpha</name>
    <name type="common">Zebra mussel</name>
    <name type="synonym">Mytilus polymorpha</name>
    <dbReference type="NCBI Taxonomy" id="45954"/>
    <lineage>
        <taxon>Eukaryota</taxon>
        <taxon>Metazoa</taxon>
        <taxon>Spiralia</taxon>
        <taxon>Lophotrochozoa</taxon>
        <taxon>Mollusca</taxon>
        <taxon>Bivalvia</taxon>
        <taxon>Autobranchia</taxon>
        <taxon>Heteroconchia</taxon>
        <taxon>Euheterodonta</taxon>
        <taxon>Imparidentia</taxon>
        <taxon>Neoheterodontei</taxon>
        <taxon>Myida</taxon>
        <taxon>Dreissenoidea</taxon>
        <taxon>Dreissenidae</taxon>
        <taxon>Dreissena</taxon>
    </lineage>
</organism>
<accession>A0A9D4FI55</accession>
<dbReference type="InterPro" id="IPR032675">
    <property type="entry name" value="LRR_dom_sf"/>
</dbReference>
<dbReference type="SUPFAM" id="SSF52047">
    <property type="entry name" value="RNI-like"/>
    <property type="match status" value="1"/>
</dbReference>
<dbReference type="AlphaFoldDB" id="A0A9D4FI55"/>
<sequence>MFTDSASSVSFAYQVYIVQNSADPSQYDGPLQSLPSIEYIRLQSVTCSCTWLRSLFSTLQKLDHEVECRLMECNITSYVEGAVSGPDIKTGAILKFLKNKSNMLEINKESLSLWKAVHGMNIKNLRLQGVNVNHTESMLQSLSSFTQLETLSVHMCHNSPNLWKGIRGLNIKSLSLSGLLGLMDVNQVESLSQSLCSFKHLETLSIGMCNNSPNLWKGVRGLNIKSLSLNGLSGLMDVNHVELLSQSLCSFKHLETLSITTFNESPDLWKGLRCLNIKSLNLTGCLRRMNLNNVELLLQSLSSLKQLETLSIEMYDDKPGLWEGQGLQGLNIKSLSLSSWWGTMKGNSAELLLHSSLLNEAYNNNSNIWKGLHGLNIKNLSLSGDLVWLHVYHIESMLQSLSSFSHLETLSIDLHYANSELWQVLRDLNITNDQCGWLTVNPGGSLSHSLSSLKQLETLTIYVRTFFDIQLPQSLKYLNVYCFALLPSELRKLVDTLSARTCTIEIKLEFGCASFKDFRVKPIPPAEYISVQQELETLKNVAVKRFLLLNRICETEIYDDLDVLESAWSACGICCVDAHNHNHAHDNVAEKAYKCFMRNYDNEIINRISMRFLINPA</sequence>
<comment type="caution">
    <text evidence="1">The sequence shown here is derived from an EMBL/GenBank/DDBJ whole genome shotgun (WGS) entry which is preliminary data.</text>
</comment>
<name>A0A9D4FI55_DREPO</name>
<gene>
    <name evidence="1" type="ORF">DPMN_150686</name>
</gene>
<dbReference type="EMBL" id="JAIWYP010000007">
    <property type="protein sequence ID" value="KAH3797111.1"/>
    <property type="molecule type" value="Genomic_DNA"/>
</dbReference>
<keyword evidence="2" id="KW-1185">Reference proteome</keyword>
<dbReference type="Gene3D" id="3.80.10.10">
    <property type="entry name" value="Ribonuclease Inhibitor"/>
    <property type="match status" value="1"/>
</dbReference>
<dbReference type="Proteomes" id="UP000828390">
    <property type="component" value="Unassembled WGS sequence"/>
</dbReference>
<evidence type="ECO:0000313" key="1">
    <source>
        <dbReference type="EMBL" id="KAH3797111.1"/>
    </source>
</evidence>
<reference evidence="1" key="2">
    <citation type="submission" date="2020-11" db="EMBL/GenBank/DDBJ databases">
        <authorList>
            <person name="McCartney M.A."/>
            <person name="Auch B."/>
            <person name="Kono T."/>
            <person name="Mallez S."/>
            <person name="Becker A."/>
            <person name="Gohl D.M."/>
            <person name="Silverstein K.A.T."/>
            <person name="Koren S."/>
            <person name="Bechman K.B."/>
            <person name="Herman A."/>
            <person name="Abrahante J.E."/>
            <person name="Garbe J."/>
        </authorList>
    </citation>
    <scope>NUCLEOTIDE SEQUENCE</scope>
    <source>
        <strain evidence="1">Duluth1</strain>
        <tissue evidence="1">Whole animal</tissue>
    </source>
</reference>